<feature type="coiled-coil region" evidence="1">
    <location>
        <begin position="168"/>
        <end position="195"/>
    </location>
</feature>
<gene>
    <name evidence="3" type="ORF">ENT52_07090</name>
</gene>
<proteinExistence type="predicted"/>
<reference evidence="3" key="1">
    <citation type="journal article" date="2020" name="mSystems">
        <title>Genome- and Community-Level Interaction Insights into Carbon Utilization and Element Cycling Functions of Hydrothermarchaeota in Hydrothermal Sediment.</title>
        <authorList>
            <person name="Zhou Z."/>
            <person name="Liu Y."/>
            <person name="Xu W."/>
            <person name="Pan J."/>
            <person name="Luo Z.H."/>
            <person name="Li M."/>
        </authorList>
    </citation>
    <scope>NUCLEOTIDE SEQUENCE [LARGE SCALE GENOMIC DNA]</scope>
    <source>
        <strain evidence="3">SpSt-587</strain>
    </source>
</reference>
<feature type="transmembrane region" description="Helical" evidence="2">
    <location>
        <begin position="359"/>
        <end position="381"/>
    </location>
</feature>
<keyword evidence="1" id="KW-0175">Coiled coil</keyword>
<evidence type="ECO:0000313" key="3">
    <source>
        <dbReference type="EMBL" id="HGT83470.1"/>
    </source>
</evidence>
<evidence type="ECO:0000256" key="1">
    <source>
        <dbReference type="SAM" id="Coils"/>
    </source>
</evidence>
<sequence>MRFIAILVALAVLIAPALALETLSSKHFTVEYAVTPAEECFTGGEKISVEYKILPKSSAYRILLGGEENNPRSYYFKTELNDAFWRLVVDYYQGGEWDEEKSGKDVSIEAKYFKLGTEEKGIAEISANLTAVVPVCGVRLCNLTAVEAGCEECEKDALPQVKICVANENVFKNDIKSLRARMSELEQKLKAENLYSEEDFKSVKSIIDSAESYLIAKKFLNANAKLLEANDSLNQLADLTNKKIAETLYSDVNSKLSEIQKMLLNSSVLLEKLKAHSNYTQFLIEQKTLENEFSSLRDSMKGVVSLMDKKEFTNAIESLKKIEANATSLNAKLANFTSLLNSEAEKLQTSWIQLPSLSLPYIAIIVAVVVAIVVSILGLKFRRRRKWDELR</sequence>
<comment type="caution">
    <text evidence="3">The sequence shown here is derived from an EMBL/GenBank/DDBJ whole genome shotgun (WGS) entry which is preliminary data.</text>
</comment>
<name>A0A7J3M4Y1_ARCFL</name>
<evidence type="ECO:0000256" key="2">
    <source>
        <dbReference type="SAM" id="Phobius"/>
    </source>
</evidence>
<keyword evidence="2" id="KW-0472">Membrane</keyword>
<dbReference type="AlphaFoldDB" id="A0A7J3M4Y1"/>
<dbReference type="EMBL" id="DSYZ01000130">
    <property type="protein sequence ID" value="HGT83470.1"/>
    <property type="molecule type" value="Genomic_DNA"/>
</dbReference>
<accession>A0A7J3M4Y1</accession>
<protein>
    <submittedName>
        <fullName evidence="3">Uncharacterized protein</fullName>
    </submittedName>
</protein>
<keyword evidence="2" id="KW-1133">Transmembrane helix</keyword>
<keyword evidence="2" id="KW-0812">Transmembrane</keyword>
<organism evidence="3">
    <name type="scientific">Archaeoglobus fulgidus</name>
    <dbReference type="NCBI Taxonomy" id="2234"/>
    <lineage>
        <taxon>Archaea</taxon>
        <taxon>Methanobacteriati</taxon>
        <taxon>Methanobacteriota</taxon>
        <taxon>Archaeoglobi</taxon>
        <taxon>Archaeoglobales</taxon>
        <taxon>Archaeoglobaceae</taxon>
        <taxon>Archaeoglobus</taxon>
    </lineage>
</organism>